<dbReference type="InterPro" id="IPR036188">
    <property type="entry name" value="FAD/NAD-bd_sf"/>
</dbReference>
<dbReference type="Pfam" id="PF03372">
    <property type="entry name" value="Exo_endo_phos"/>
    <property type="match status" value="1"/>
</dbReference>
<feature type="region of interest" description="Disordered" evidence="6">
    <location>
        <begin position="1648"/>
        <end position="1678"/>
    </location>
</feature>
<keyword evidence="10" id="KW-1185">Reference proteome</keyword>
<evidence type="ECO:0000313" key="9">
    <source>
        <dbReference type="EMBL" id="CAK9045343.1"/>
    </source>
</evidence>
<organism evidence="9 10">
    <name type="scientific">Durusdinium trenchii</name>
    <dbReference type="NCBI Taxonomy" id="1381693"/>
    <lineage>
        <taxon>Eukaryota</taxon>
        <taxon>Sar</taxon>
        <taxon>Alveolata</taxon>
        <taxon>Dinophyceae</taxon>
        <taxon>Suessiales</taxon>
        <taxon>Symbiodiniaceae</taxon>
        <taxon>Durusdinium</taxon>
    </lineage>
</organism>
<protein>
    <submittedName>
        <fullName evidence="9">Chloroplastic</fullName>
    </submittedName>
</protein>
<keyword evidence="3" id="KW-0274">FAD</keyword>
<sequence>MLTGWTCACGFRNREVNSACGGSGPLGCKASRPGSRPGLLGDTDTDGDPMRLNEVPARCAKTLRILTYNVWFSPIDREIRMAALAAILESVDADVIALQEVTSTILELLMGHLSSEWQVFKQEPAHVEDLYFFEANYFTCLLVKRTLQVEEAACFRFSITAMARGLQLVVFSMKIEDEGMQTPERSYHKIIVATSHLESAVASRSGQDTRAHQLSEGLHEMTRMMVEKDCDAAIWLGDMNWISDETERDDMHLPDGWKESGPSDLCRPVTTAREAQLPLWYPDDQPLQSSSPFGVATGELPLSHLVPPAPTATCTGHDKVSISWQLQGTRLLDFTWQVRVRAAPDAEWQKVDLDSGRIEAPEVTTSSWKHRACLVQKGLKVLSFCVEEGRKSQRPIPGTVVSHYPGLVTVDFELIGGQILRQRVPQDWVLLAATSREIKDVAWSLLETRFGGRGGRRLWRVAKNKVYERIIRTHRQCAVLWKQRVELPEPGCRVSINCAMGLQVMDHDEKEDFSPDGSRTTRTSASREGRAAARSISSWWPAVLPVEAEYDLRQGTDVPEELCTRADLKVHLEPYPRVQVIPRHWICEELPESERAKRNICIGQSVLAYYAVSAVGSEDGGEVWGAHPEPREAGDVTLQFGGAHMTERPDSEDRFAQARKTFFGAREVQHRSERAVRSKVLRELISPAEVYVYLQCMDRRKPVRVPLASIWSVQPNEPTRRTVRKRRKVLEWMVIRSARDRAAEVVARQGSSAGLYHPAYGYLWDEAIPLTPGVKVSFFSLPGRGDATTASVASLASPGGFAFRRLSTGTIVRTVAKVSHYEVLFDEVVPENRWISAFNVGHHLQPDGSVQRLRRPELTIHDLPDEMHKIEVSVGLSAAFGGENVHWSEPSQPCRVLKAGVQPLPPLPPMLTVLSISRAQVRWMLPKEPAPLCFRLRMRERGSKEWCCLDSFGHARDEDTTLAWRSRLVPLVEGVWVSAFGDFDQRKSSTPGAARVHSVDWVTGSVEVEFVRPQDDFCIGGVPTSVLACTQCSQKLGLVQDELHTIPFAWIEAVWVADGTNYLKGTPMANHTEEKQALATVNHVDGHPDAMILQVEDEQVKVVDELWLKWLAKKGNMSVQLTAHEVVGLKAEVGYEFSVQALTKGGWTEWSTPGSIQMPRIGYEQEQLVSERRANALYRADLLPQALYKEYERCWDSVDESLTADRLDRIHQVLHGKKELAEEFDHELSRWLVDMEGPIRESSRMLEAEARLLLRDLVSRKANVNYRDQATGRVPLTYACEYGWKVKTGVIEELLLLRADVDSMNDARHTALGIAAAGGHANIVEVLLAHGADATIVSLQGETALLRAKTVRGMTHGQIKGVNRCRDLLRDSRLLWESFESAVANLADDPVAAARAFLEIAFPKGPQNMFVADKEGRRISRHDKLRLYEQILEVREVEDGLEEGERRGRMCAHKLLLPQVSAATLQQPPNTECNYFARYLLHSGIMRWCMREAKELASSLLAHYDKELQKRRSALRRLPRLTDEAEILLGSRPKFAGGQHQQKLRALRHSVPKQRLTHMIIGFCLPQAVRSAAAASMVASMLASSPALAEEDGLKSLESKLNERDQGIERLTEEKLRPRMRLSEVEKLEREEIQTARSAERLKEKQIAAEEQKAKERAKEMERKEKAQIEKEEKQAKDKIQSELEATKANIQKKEKQAVEEARRVERDEKKAAREMEKQALQAKTDKDRLAAEEASETAFNAATEKAEKAILEAQSISEEELTKALEKAEDARTAAAEKAELLEKAAVEKFETALSQAAETAERAEKDAVFEEEAVEQAVVETVDAIEKEDLLEENQLLEKAKVALSAGWTFAAPLVIPGIFIALYAVLASFSAPPPEPCLGAESEETRKMMGRQERPKTSKANMDPWNDEKKRMAAVGSGAMAVAAVLMSSGPVSGFVSPSSAKLTSRSVQRMAEGAKAQTTPEQSSKPSTFGRATLAQGAVAAVAVAAVRRRSVGCLAKKASKVIRLATKAKSSKITGADPLHVIISGAGVGGLLLAKALSKEPTIKVTLLEQASSFQRFGGPIQLASNALSTIRDIDEGLFEELMKRFTFTGYRRNGLVDALRSEWYCTFDAMKDAADLFDLPYTGVVDRPDLQEIMLKAIPAGCLSNSQKVSRYEVLPNNEGVKVFTQDGKEYQGDVLIGADGIWSATRAQMWNEDQKGPNSGCTYSGYIVFAGETIYKPEDYFDVGYKVYMGPKRYFVTSDVGRGRIQWYAFVAVAEGEEVPSDPLEKREYVKAAFQGWSPQIADLLDATPANTVEDRSLYDRPPSLFKSWAKGPVALLGDACHAMMPNLGQGGGQAMEDAHCILQKLKDLTDRSQVPDALQDYYRSRILRASAVQGLSRLASDILLGTFTFPWKPEEGLSAPYGKGRGDVSYESVVVNYLKYILPATFTGQFTFLYSFHPFKWTKDEVQKLVEEVMDRHKIEAHDAWQRRQQAVEKGEVEKFEEECRQESFFALVAQVAGGIDQK</sequence>
<evidence type="ECO:0000256" key="2">
    <source>
        <dbReference type="ARBA" id="ARBA00022630"/>
    </source>
</evidence>
<feature type="domain" description="FAD-binding" evidence="7">
    <location>
        <begin position="2025"/>
        <end position="2380"/>
    </location>
</feature>
<evidence type="ECO:0000259" key="8">
    <source>
        <dbReference type="Pfam" id="PF03372"/>
    </source>
</evidence>
<dbReference type="SUPFAM" id="SSF48403">
    <property type="entry name" value="Ankyrin repeat"/>
    <property type="match status" value="1"/>
</dbReference>
<dbReference type="PRINTS" id="PR00420">
    <property type="entry name" value="RNGMNOXGNASE"/>
</dbReference>
<dbReference type="PANTHER" id="PTHR46496">
    <property type="match status" value="1"/>
</dbReference>
<dbReference type="InterPro" id="IPR003961">
    <property type="entry name" value="FN3_dom"/>
</dbReference>
<comment type="cofactor">
    <cofactor evidence="1">
        <name>FAD</name>
        <dbReference type="ChEBI" id="CHEBI:57692"/>
    </cofactor>
</comment>
<feature type="domain" description="Endonuclease/exonuclease/phosphatase" evidence="8">
    <location>
        <begin position="66"/>
        <end position="267"/>
    </location>
</feature>
<dbReference type="InterPro" id="IPR036770">
    <property type="entry name" value="Ankyrin_rpt-contain_sf"/>
</dbReference>
<dbReference type="Gene3D" id="3.60.10.10">
    <property type="entry name" value="Endonuclease/exonuclease/phosphatase"/>
    <property type="match status" value="1"/>
</dbReference>
<dbReference type="Gene3D" id="1.25.40.20">
    <property type="entry name" value="Ankyrin repeat-containing domain"/>
    <property type="match status" value="1"/>
</dbReference>
<feature type="region of interest" description="Disordered" evidence="6">
    <location>
        <begin position="509"/>
        <end position="529"/>
    </location>
</feature>
<keyword evidence="5" id="KW-0040">ANK repeat</keyword>
<feature type="compositionally biased region" description="Basic and acidic residues" evidence="6">
    <location>
        <begin position="1692"/>
        <end position="1732"/>
    </location>
</feature>
<dbReference type="Proteomes" id="UP001642464">
    <property type="component" value="Unassembled WGS sequence"/>
</dbReference>
<comment type="caution">
    <text evidence="9">The sequence shown here is derived from an EMBL/GenBank/DDBJ whole genome shotgun (WGS) entry which is preliminary data.</text>
</comment>
<dbReference type="Pfam" id="PF12796">
    <property type="entry name" value="Ank_2"/>
    <property type="match status" value="1"/>
</dbReference>
<proteinExistence type="predicted"/>
<evidence type="ECO:0000256" key="4">
    <source>
        <dbReference type="ARBA" id="ARBA00023002"/>
    </source>
</evidence>
<evidence type="ECO:0000256" key="1">
    <source>
        <dbReference type="ARBA" id="ARBA00001974"/>
    </source>
</evidence>
<dbReference type="EMBL" id="CAXAMM010019291">
    <property type="protein sequence ID" value="CAK9045343.1"/>
    <property type="molecule type" value="Genomic_DNA"/>
</dbReference>
<dbReference type="Gene3D" id="3.50.50.60">
    <property type="entry name" value="FAD/NAD(P)-binding domain"/>
    <property type="match status" value="1"/>
</dbReference>
<dbReference type="InterPro" id="IPR002110">
    <property type="entry name" value="Ankyrin_rpt"/>
</dbReference>
<feature type="region of interest" description="Disordered" evidence="6">
    <location>
        <begin position="1692"/>
        <end position="1734"/>
    </location>
</feature>
<evidence type="ECO:0000256" key="6">
    <source>
        <dbReference type="SAM" id="MobiDB-lite"/>
    </source>
</evidence>
<evidence type="ECO:0000313" key="10">
    <source>
        <dbReference type="Proteomes" id="UP001642464"/>
    </source>
</evidence>
<accession>A0ABP0M1G5</accession>
<dbReference type="SUPFAM" id="SSF51905">
    <property type="entry name" value="FAD/NAD(P)-binding domain"/>
    <property type="match status" value="1"/>
</dbReference>
<dbReference type="SUPFAM" id="SSF56219">
    <property type="entry name" value="DNase I-like"/>
    <property type="match status" value="1"/>
</dbReference>
<dbReference type="SUPFAM" id="SSF49265">
    <property type="entry name" value="Fibronectin type III"/>
    <property type="match status" value="1"/>
</dbReference>
<keyword evidence="4" id="KW-0560">Oxidoreductase</keyword>
<keyword evidence="2" id="KW-0285">Flavoprotein</keyword>
<dbReference type="CDD" id="cd00063">
    <property type="entry name" value="FN3"/>
    <property type="match status" value="1"/>
</dbReference>
<feature type="repeat" description="ANK" evidence="5">
    <location>
        <begin position="1307"/>
        <end position="1339"/>
    </location>
</feature>
<dbReference type="InterPro" id="IPR036691">
    <property type="entry name" value="Endo/exonu/phosph_ase_sf"/>
</dbReference>
<dbReference type="PROSITE" id="PS50088">
    <property type="entry name" value="ANK_REPEAT"/>
    <property type="match status" value="1"/>
</dbReference>
<dbReference type="InterPro" id="IPR002938">
    <property type="entry name" value="FAD-bd"/>
</dbReference>
<dbReference type="InterPro" id="IPR005135">
    <property type="entry name" value="Endo/exonuclease/phosphatase"/>
</dbReference>
<evidence type="ECO:0000259" key="7">
    <source>
        <dbReference type="Pfam" id="PF01494"/>
    </source>
</evidence>
<evidence type="ECO:0000256" key="5">
    <source>
        <dbReference type="PROSITE-ProRule" id="PRU00023"/>
    </source>
</evidence>
<dbReference type="PROSITE" id="PS50297">
    <property type="entry name" value="ANK_REP_REGION"/>
    <property type="match status" value="1"/>
</dbReference>
<dbReference type="Pfam" id="PF01494">
    <property type="entry name" value="FAD_binding_3"/>
    <property type="match status" value="1"/>
</dbReference>
<reference evidence="9 10" key="1">
    <citation type="submission" date="2024-02" db="EMBL/GenBank/DDBJ databases">
        <authorList>
            <person name="Chen Y."/>
            <person name="Shah S."/>
            <person name="Dougan E. K."/>
            <person name="Thang M."/>
            <person name="Chan C."/>
        </authorList>
    </citation>
    <scope>NUCLEOTIDE SEQUENCE [LARGE SCALE GENOMIC DNA]</scope>
</reference>
<name>A0ABP0M1G5_9DINO</name>
<dbReference type="PANTHER" id="PTHR46496:SF1">
    <property type="entry name" value="ZEAXANTHIN EPOXIDASE, CHLOROPLASTIC"/>
    <property type="match status" value="1"/>
</dbReference>
<feature type="region of interest" description="Disordered" evidence="6">
    <location>
        <begin position="1949"/>
        <end position="1972"/>
    </location>
</feature>
<dbReference type="SMART" id="SM00248">
    <property type="entry name" value="ANK"/>
    <property type="match status" value="2"/>
</dbReference>
<feature type="compositionally biased region" description="Polar residues" evidence="6">
    <location>
        <begin position="1960"/>
        <end position="1971"/>
    </location>
</feature>
<gene>
    <name evidence="9" type="ORF">SCF082_LOCUS25621</name>
</gene>
<evidence type="ECO:0000256" key="3">
    <source>
        <dbReference type="ARBA" id="ARBA00022827"/>
    </source>
</evidence>
<dbReference type="InterPro" id="IPR036116">
    <property type="entry name" value="FN3_sf"/>
</dbReference>